<dbReference type="RefSeq" id="WP_311019492.1">
    <property type="nucleotide sequence ID" value="NZ_JAUHGG010000003.1"/>
</dbReference>
<feature type="chain" id="PRO_5043992852" evidence="1">
    <location>
        <begin position="25"/>
        <end position="655"/>
    </location>
</feature>
<feature type="signal peptide" evidence="1">
    <location>
        <begin position="1"/>
        <end position="24"/>
    </location>
</feature>
<dbReference type="Proteomes" id="UP001253193">
    <property type="component" value="Unassembled WGS sequence"/>
</dbReference>
<sequence>MISYNKSALALLLSALFLSGCENGNNIHGDNETTPPVEPPEETVLIESVSFSGQFTPNSKVSMSFECSGCDLDATTTKWVVTKRSEPLYNRESTSRTLEISEVEADAQISLTISPVDQDGKKQEDVVKTFDLETKKGFDEAKFFHFGKDGYVIRLNEDTFLSSQNAETMAPKHVYLVNKDDPSLKDFAIDMPSIDEPSGSFMRKELYEFPNKRWGIAVNANGESQELTEFEGSEYVLDCGTEYFTYKGTTISRFDESNLGTPVHTYDAGTLDEVNAYCGHGVVFEKSGNTAVYFPKKGDPRPETEVELTDISPNTFFTNQAFSGYLTPTGELKLLGESLPPLAFSKTGAKKVYNNISANEITVEFDDGTFYRVGDFGAKYIEVVSAADATTVKDVNTQAPSKPTDLNLVDFLYLDNGSILTSSELAEDGFYDPLTNKSCSEWINESANGGSIKGVNLTVAAGNNSLPVMATDRNGYLYACNPNKASVNIDDKLTEQSIDGNYTQIKQSKGTNEVYLLDQGANKIAAYTVSIDADGKPIVSPYSLDNIDDQIDMLGFSAQNNGSNISVVRADGTQLILGSIAGVTGDKSILFSGYETWNHLNTLCSDSQCMSVHSNEAGDVDIAVINNKNSVIKYNYEGLVKREAEEAEPESGASN</sequence>
<evidence type="ECO:0000313" key="2">
    <source>
        <dbReference type="EMBL" id="MDS1820720.1"/>
    </source>
</evidence>
<evidence type="ECO:0000256" key="1">
    <source>
        <dbReference type="SAM" id="SignalP"/>
    </source>
</evidence>
<dbReference type="EMBL" id="JAUHGG010000003">
    <property type="protein sequence ID" value="MDS1820720.1"/>
    <property type="molecule type" value="Genomic_DNA"/>
</dbReference>
<evidence type="ECO:0000313" key="3">
    <source>
        <dbReference type="Proteomes" id="UP001253193"/>
    </source>
</evidence>
<organism evidence="2 3">
    <name type="scientific">Vibrio parahaemolyticus</name>
    <dbReference type="NCBI Taxonomy" id="670"/>
    <lineage>
        <taxon>Bacteria</taxon>
        <taxon>Pseudomonadati</taxon>
        <taxon>Pseudomonadota</taxon>
        <taxon>Gammaproteobacteria</taxon>
        <taxon>Vibrionales</taxon>
        <taxon>Vibrionaceae</taxon>
        <taxon>Vibrio</taxon>
    </lineage>
</organism>
<accession>A0AAW8PZ64</accession>
<dbReference type="PROSITE" id="PS51257">
    <property type="entry name" value="PROKAR_LIPOPROTEIN"/>
    <property type="match status" value="1"/>
</dbReference>
<name>A0AAW8PZ64_VIBPH</name>
<gene>
    <name evidence="2" type="ORF">QX249_08620</name>
</gene>
<reference evidence="2" key="1">
    <citation type="submission" date="2023-06" db="EMBL/GenBank/DDBJ databases">
        <title>Genomic Diversity of Vibrio spp. and Metagenomic Analysis of Pathogens in Florida Gulf Coastal Waters Following Hurricane Ian.</title>
        <authorList>
            <person name="Brumfield K.D."/>
        </authorList>
    </citation>
    <scope>NUCLEOTIDE SEQUENCE</scope>
    <source>
        <strain evidence="2">WBS2B-138</strain>
    </source>
</reference>
<keyword evidence="1" id="KW-0732">Signal</keyword>
<comment type="caution">
    <text evidence="2">The sequence shown here is derived from an EMBL/GenBank/DDBJ whole genome shotgun (WGS) entry which is preliminary data.</text>
</comment>
<protein>
    <submittedName>
        <fullName evidence="2">Uncharacterized protein</fullName>
    </submittedName>
</protein>
<proteinExistence type="predicted"/>
<dbReference type="AlphaFoldDB" id="A0AAW8PZ64"/>